<evidence type="ECO:0000259" key="1">
    <source>
        <dbReference type="Pfam" id="PF01872"/>
    </source>
</evidence>
<dbReference type="RefSeq" id="WP_076113279.1">
    <property type="nucleotide sequence ID" value="NZ_MPTB01000039.1"/>
</dbReference>
<reference evidence="2 3" key="1">
    <citation type="submission" date="2016-10" db="EMBL/GenBank/DDBJ databases">
        <title>Paenibacillus species isolates.</title>
        <authorList>
            <person name="Beno S.M."/>
        </authorList>
    </citation>
    <scope>NUCLEOTIDE SEQUENCE [LARGE SCALE GENOMIC DNA]</scope>
    <source>
        <strain evidence="2 3">FSL H7-0744</strain>
    </source>
</reference>
<dbReference type="InterPro" id="IPR002734">
    <property type="entry name" value="RibDG_C"/>
</dbReference>
<dbReference type="SUPFAM" id="SSF53597">
    <property type="entry name" value="Dihydrofolate reductase-like"/>
    <property type="match status" value="1"/>
</dbReference>
<dbReference type="Pfam" id="PF01872">
    <property type="entry name" value="RibD_C"/>
    <property type="match status" value="1"/>
</dbReference>
<keyword evidence="3" id="KW-1185">Reference proteome</keyword>
<evidence type="ECO:0000313" key="2">
    <source>
        <dbReference type="EMBL" id="OMD42735.1"/>
    </source>
</evidence>
<name>A0ABX3H0P0_PAEBO</name>
<dbReference type="EMBL" id="MPTB01000039">
    <property type="protein sequence ID" value="OMD42735.1"/>
    <property type="molecule type" value="Genomic_DNA"/>
</dbReference>
<dbReference type="PANTHER" id="PTHR38011:SF11">
    <property type="entry name" value="2,5-DIAMINO-6-RIBOSYLAMINO-4(3H)-PYRIMIDINONE 5'-PHOSPHATE REDUCTASE"/>
    <property type="match status" value="1"/>
</dbReference>
<gene>
    <name evidence="2" type="ORF">BSK56_25275</name>
</gene>
<organism evidence="2 3">
    <name type="scientific">Paenibacillus borealis</name>
    <dbReference type="NCBI Taxonomy" id="160799"/>
    <lineage>
        <taxon>Bacteria</taxon>
        <taxon>Bacillati</taxon>
        <taxon>Bacillota</taxon>
        <taxon>Bacilli</taxon>
        <taxon>Bacillales</taxon>
        <taxon>Paenibacillaceae</taxon>
        <taxon>Paenibacillus</taxon>
    </lineage>
</organism>
<evidence type="ECO:0000313" key="3">
    <source>
        <dbReference type="Proteomes" id="UP000187412"/>
    </source>
</evidence>
<dbReference type="Proteomes" id="UP000187412">
    <property type="component" value="Unassembled WGS sequence"/>
</dbReference>
<accession>A0ABX3H0P0</accession>
<dbReference type="InterPro" id="IPR050765">
    <property type="entry name" value="Riboflavin_Biosynth_HTPR"/>
</dbReference>
<dbReference type="Gene3D" id="3.40.430.10">
    <property type="entry name" value="Dihydrofolate Reductase, subunit A"/>
    <property type="match status" value="1"/>
</dbReference>
<protein>
    <submittedName>
        <fullName evidence="2">Pyrimidine reductase</fullName>
    </submittedName>
</protein>
<proteinExistence type="predicted"/>
<comment type="caution">
    <text evidence="2">The sequence shown here is derived from an EMBL/GenBank/DDBJ whole genome shotgun (WGS) entry which is preliminary data.</text>
</comment>
<sequence length="182" mass="20361">MRNLIVSEFLTVDGVMEDPQWTFQYSSDEQDQFKFAELKAADALLLGRVTYEGFAAAWPNMLEQTGEYGEMMNGYAKHVVSTTLTEAGWNNSSLIKNNLVEEITKLKEQPGRDILVFGSCTLVQSLISLGLVDEYRLMVFPVVLGKGKRLFGDGLEKQGFELVQTKRFSSGVAVVCYRPAKN</sequence>
<dbReference type="PANTHER" id="PTHR38011">
    <property type="entry name" value="DIHYDROFOLATE REDUCTASE FAMILY PROTEIN (AFU_ORTHOLOGUE AFUA_8G06820)"/>
    <property type="match status" value="1"/>
</dbReference>
<dbReference type="InterPro" id="IPR024072">
    <property type="entry name" value="DHFR-like_dom_sf"/>
</dbReference>
<feature type="domain" description="Bacterial bifunctional deaminase-reductase C-terminal" evidence="1">
    <location>
        <begin position="4"/>
        <end position="173"/>
    </location>
</feature>